<dbReference type="GO" id="GO:0004185">
    <property type="term" value="F:serine-type carboxypeptidase activity"/>
    <property type="evidence" value="ECO:0007669"/>
    <property type="project" value="InterPro"/>
</dbReference>
<dbReference type="AlphaFoldDB" id="A0A844XWL9"/>
<dbReference type="InterPro" id="IPR029058">
    <property type="entry name" value="AB_hydrolase_fold"/>
</dbReference>
<gene>
    <name evidence="2" type="ORF">GRI42_01495</name>
</gene>
<evidence type="ECO:0000313" key="2">
    <source>
        <dbReference type="EMBL" id="MXO49974.1"/>
    </source>
</evidence>
<dbReference type="SUPFAM" id="SSF53474">
    <property type="entry name" value="alpha/beta-Hydrolases"/>
    <property type="match status" value="1"/>
</dbReference>
<keyword evidence="1" id="KW-0732">Signal</keyword>
<protein>
    <submittedName>
        <fullName evidence="2">Peptidase S10</fullName>
    </submittedName>
</protein>
<dbReference type="EMBL" id="WTYF01000003">
    <property type="protein sequence ID" value="MXO49974.1"/>
    <property type="molecule type" value="Genomic_DNA"/>
</dbReference>
<dbReference type="Pfam" id="PF00450">
    <property type="entry name" value="Peptidase_S10"/>
    <property type="match status" value="1"/>
</dbReference>
<feature type="signal peptide" evidence="1">
    <location>
        <begin position="1"/>
        <end position="30"/>
    </location>
</feature>
<keyword evidence="3" id="KW-1185">Reference proteome</keyword>
<name>A0A844XWL9_9SPHN</name>
<dbReference type="OrthoDB" id="9770107at2"/>
<proteinExistence type="predicted"/>
<dbReference type="Gene3D" id="3.40.50.1820">
    <property type="entry name" value="alpha/beta hydrolase"/>
    <property type="match status" value="1"/>
</dbReference>
<reference evidence="2 3" key="1">
    <citation type="submission" date="2019-12" db="EMBL/GenBank/DDBJ databases">
        <title>Genomic-based taxomic classification of the family Erythrobacteraceae.</title>
        <authorList>
            <person name="Xu L."/>
        </authorList>
    </citation>
    <scope>NUCLEOTIDE SEQUENCE [LARGE SCALE GENOMIC DNA]</scope>
    <source>
        <strain evidence="2 3">DSM 16225</strain>
    </source>
</reference>
<dbReference type="InterPro" id="IPR001563">
    <property type="entry name" value="Peptidase_S10"/>
</dbReference>
<comment type="caution">
    <text evidence="2">The sequence shown here is derived from an EMBL/GenBank/DDBJ whole genome shotgun (WGS) entry which is preliminary data.</text>
</comment>
<feature type="chain" id="PRO_5032357606" evidence="1">
    <location>
        <begin position="31"/>
        <end position="509"/>
    </location>
</feature>
<dbReference type="Proteomes" id="UP000444185">
    <property type="component" value="Unassembled WGS sequence"/>
</dbReference>
<dbReference type="GO" id="GO:0006508">
    <property type="term" value="P:proteolysis"/>
    <property type="evidence" value="ECO:0007669"/>
    <property type="project" value="InterPro"/>
</dbReference>
<evidence type="ECO:0000313" key="3">
    <source>
        <dbReference type="Proteomes" id="UP000444185"/>
    </source>
</evidence>
<evidence type="ECO:0000256" key="1">
    <source>
        <dbReference type="SAM" id="SignalP"/>
    </source>
</evidence>
<organism evidence="2 3">
    <name type="scientific">Qipengyuania gaetbuli</name>
    <dbReference type="NCBI Taxonomy" id="266952"/>
    <lineage>
        <taxon>Bacteria</taxon>
        <taxon>Pseudomonadati</taxon>
        <taxon>Pseudomonadota</taxon>
        <taxon>Alphaproteobacteria</taxon>
        <taxon>Sphingomonadales</taxon>
        <taxon>Erythrobacteraceae</taxon>
        <taxon>Qipengyuania</taxon>
    </lineage>
</organism>
<sequence>MRGQSMTFRTLAAGLAAASAFAMIPQAATAQDKAEKAEKSAREITPQVQSRELSGTFGGQRIAYKATVGETILTGDDGKQEAVIVTTSYVKSPRDTSRPVFFIYNGGPGSGSVWLQMGAWGPKRVAIPSDARDDGAPPYPLLDNPDSLIDVADLVFIDPPGTGFSYLTDGTDPKKYYGLRQDAKAVAQVIRRWINDNGRWNSPKYLGGESYGTTRTAMVVDELEGGTFNDVGLNGLILVSTILDFAGREPTPGNEMAYILTLPNMAAAAFYHGKVQAPSVEAIAEEARQFAIGPYATALLKGQDLSAAERAAVRAELSRLTGLSEAYLDQAELRVTSERFYKELLRDRGLTIGRLDARYTGRDYDNAGETPDNDPSFYGIDAGYTAAINSWLRDSLGFETSREYQSIGREPGQHWDWSLGSGWGRNAYLNVAPFVGKAMRENAGLRLFNAQGWYDFATPFFGAEYSLNRVGIPQDRLTFRYYDAGHMMYVRDEDRVKLSADLRAFIRAR</sequence>
<accession>A0A844XWL9</accession>